<comment type="subcellular location">
    <subcellularLocation>
        <location evidence="2">Cell inner membrane</location>
        <topology evidence="2">Single-pass membrane protein</topology>
        <orientation evidence="2">Periplasmic side</orientation>
    </subcellularLocation>
</comment>
<accession>A0A2G1UHW7</accession>
<dbReference type="GO" id="GO:0051082">
    <property type="term" value="F:unfolded protein binding"/>
    <property type="evidence" value="ECO:0007669"/>
    <property type="project" value="InterPro"/>
</dbReference>
<dbReference type="Pfam" id="PF03280">
    <property type="entry name" value="Lipase_chap"/>
    <property type="match status" value="1"/>
</dbReference>
<evidence type="ECO:0000256" key="11">
    <source>
        <dbReference type="ARBA" id="ARBA00023136"/>
    </source>
</evidence>
<evidence type="ECO:0000313" key="19">
    <source>
        <dbReference type="Proteomes" id="UP000231409"/>
    </source>
</evidence>
<dbReference type="InterPro" id="IPR004961">
    <property type="entry name" value="Lipase_chaperone"/>
</dbReference>
<dbReference type="GO" id="GO:0006457">
    <property type="term" value="P:protein folding"/>
    <property type="evidence" value="ECO:0007669"/>
    <property type="project" value="InterPro"/>
</dbReference>
<dbReference type="RefSeq" id="WP_099615453.1">
    <property type="nucleotide sequence ID" value="NZ_KZ319374.1"/>
</dbReference>
<dbReference type="EMBL" id="NTFH01000011">
    <property type="protein sequence ID" value="PHQ14098.1"/>
    <property type="molecule type" value="Genomic_DNA"/>
</dbReference>
<evidence type="ECO:0000256" key="7">
    <source>
        <dbReference type="ARBA" id="ARBA00022692"/>
    </source>
</evidence>
<keyword evidence="19" id="KW-1185">Reference proteome</keyword>
<keyword evidence="12" id="KW-0143">Chaperone</keyword>
<comment type="similarity">
    <text evidence="3">Belongs to the lipase chaperone family.</text>
</comment>
<reference evidence="18 19" key="1">
    <citation type="submission" date="2017-09" db="EMBL/GenBank/DDBJ databases">
        <title>The draft genome sequences of Marinobacter sp. PWS21.</title>
        <authorList>
            <person name="Cao J."/>
        </authorList>
    </citation>
    <scope>NUCLEOTIDE SEQUENCE [LARGE SCALE GENOMIC DNA]</scope>
    <source>
        <strain evidence="18 19">PWS21</strain>
    </source>
</reference>
<evidence type="ECO:0000256" key="10">
    <source>
        <dbReference type="ARBA" id="ARBA00023098"/>
    </source>
</evidence>
<dbReference type="SUPFAM" id="SSF158855">
    <property type="entry name" value="Lipase chaperone-like"/>
    <property type="match status" value="1"/>
</dbReference>
<keyword evidence="8" id="KW-0442">Lipid degradation</keyword>
<comment type="caution">
    <text evidence="18">The sequence shown here is derived from an EMBL/GenBank/DDBJ whole genome shotgun (WGS) entry which is preliminary data.</text>
</comment>
<evidence type="ECO:0000256" key="16">
    <source>
        <dbReference type="SAM" id="Coils"/>
    </source>
</evidence>
<protein>
    <recommendedName>
        <fullName evidence="4">Lipase chaperone</fullName>
    </recommendedName>
    <alternativeName>
        <fullName evidence="15">Lipase foldase</fullName>
    </alternativeName>
    <alternativeName>
        <fullName evidence="13">Lipase helper protein</fullName>
    </alternativeName>
    <alternativeName>
        <fullName evidence="14">Lipase modulator</fullName>
    </alternativeName>
</protein>
<evidence type="ECO:0000256" key="5">
    <source>
        <dbReference type="ARBA" id="ARBA00022475"/>
    </source>
</evidence>
<evidence type="ECO:0000256" key="9">
    <source>
        <dbReference type="ARBA" id="ARBA00022989"/>
    </source>
</evidence>
<feature type="coiled-coil region" evidence="16">
    <location>
        <begin position="276"/>
        <end position="303"/>
    </location>
</feature>
<keyword evidence="10" id="KW-0443">Lipid metabolism</keyword>
<evidence type="ECO:0000313" key="18">
    <source>
        <dbReference type="EMBL" id="PHQ14098.1"/>
    </source>
</evidence>
<evidence type="ECO:0000256" key="3">
    <source>
        <dbReference type="ARBA" id="ARBA00010358"/>
    </source>
</evidence>
<evidence type="ECO:0000256" key="1">
    <source>
        <dbReference type="ARBA" id="ARBA00003280"/>
    </source>
</evidence>
<evidence type="ECO:0000256" key="2">
    <source>
        <dbReference type="ARBA" id="ARBA00004383"/>
    </source>
</evidence>
<evidence type="ECO:0000256" key="13">
    <source>
        <dbReference type="ARBA" id="ARBA00030948"/>
    </source>
</evidence>
<evidence type="ECO:0000256" key="12">
    <source>
        <dbReference type="ARBA" id="ARBA00023186"/>
    </source>
</evidence>
<evidence type="ECO:0000256" key="14">
    <source>
        <dbReference type="ARBA" id="ARBA00031542"/>
    </source>
</evidence>
<dbReference type="AlphaFoldDB" id="A0A2G1UHW7"/>
<keyword evidence="7" id="KW-0812">Transmembrane</keyword>
<name>A0A2G1UHW7_9GAMM</name>
<dbReference type="Proteomes" id="UP000231409">
    <property type="component" value="Unassembled WGS sequence"/>
</dbReference>
<keyword evidence="9" id="KW-1133">Transmembrane helix</keyword>
<keyword evidence="5" id="KW-1003">Cell membrane</keyword>
<evidence type="ECO:0000256" key="4">
    <source>
        <dbReference type="ARBA" id="ARBA00019692"/>
    </source>
</evidence>
<evidence type="ECO:0000256" key="8">
    <source>
        <dbReference type="ARBA" id="ARBA00022963"/>
    </source>
</evidence>
<keyword evidence="6" id="KW-0997">Cell inner membrane</keyword>
<dbReference type="GO" id="GO:0005886">
    <property type="term" value="C:plasma membrane"/>
    <property type="evidence" value="ECO:0007669"/>
    <property type="project" value="UniProtKB-SubCell"/>
</dbReference>
<dbReference type="GO" id="GO:0016042">
    <property type="term" value="P:lipid catabolic process"/>
    <property type="evidence" value="ECO:0007669"/>
    <property type="project" value="UniProtKB-KW"/>
</dbReference>
<keyword evidence="16" id="KW-0175">Coiled coil</keyword>
<comment type="function">
    <text evidence="1">May be involved in the folding of the extracellular lipase during its passage through the periplasm.</text>
</comment>
<sequence>MNRNIRLALVPLLLLAVLSAAMTWYLASTAGGPPAPSLPSGPVTETLSRNDLPLPTADKPSQLVPAVAGLVVPAELPASLDGTSVPQGWARVDSAGNLIPTAQLRTLFEYYLSALGEETLPQLVARIRQALAVLVEPARQQAMEVLAGYLDYKLAVSDLEASYQGQGATGAAELARRMGEVQALRRSFLDDRTATAFFAADEAVDEFQVARLRIREDSNLTADEQAAAIARAEQALPAPLREARQATRRFADYERVKATLADDPEALRRYRETEFGEAAARRLEQAEAEREDWGRRWQAYSDERSRLQASGLAAPELAAGIERLRASYFHGAELARAEALDSIR</sequence>
<keyword evidence="11" id="KW-0472">Membrane</keyword>
<evidence type="ECO:0000256" key="15">
    <source>
        <dbReference type="ARBA" id="ARBA00033028"/>
    </source>
</evidence>
<organism evidence="18 19">
    <name type="scientific">Marinobacter profundi</name>
    <dbReference type="NCBI Taxonomy" id="2666256"/>
    <lineage>
        <taxon>Bacteria</taxon>
        <taxon>Pseudomonadati</taxon>
        <taxon>Pseudomonadota</taxon>
        <taxon>Gammaproteobacteria</taxon>
        <taxon>Pseudomonadales</taxon>
        <taxon>Marinobacteraceae</taxon>
        <taxon>Marinobacter</taxon>
    </lineage>
</organism>
<proteinExistence type="inferred from homology"/>
<gene>
    <name evidence="18" type="ORF">CLH61_14360</name>
</gene>
<evidence type="ECO:0000256" key="17">
    <source>
        <dbReference type="SAM" id="MobiDB-lite"/>
    </source>
</evidence>
<feature type="region of interest" description="Disordered" evidence="17">
    <location>
        <begin position="32"/>
        <end position="55"/>
    </location>
</feature>
<evidence type="ECO:0000256" key="6">
    <source>
        <dbReference type="ARBA" id="ARBA00022519"/>
    </source>
</evidence>